<proteinExistence type="predicted"/>
<dbReference type="PROSITE" id="PS00107">
    <property type="entry name" value="PROTEIN_KINASE_ATP"/>
    <property type="match status" value="1"/>
</dbReference>
<dbReference type="FunFam" id="1.10.510.10:FF:000596">
    <property type="entry name" value="CK1 family protein kinase"/>
    <property type="match status" value="1"/>
</dbReference>
<dbReference type="GO" id="GO:0005886">
    <property type="term" value="C:plasma membrane"/>
    <property type="evidence" value="ECO:0007669"/>
    <property type="project" value="UniProtKB-ARBA"/>
</dbReference>
<dbReference type="InterPro" id="IPR008271">
    <property type="entry name" value="Ser/Thr_kinase_AS"/>
</dbReference>
<evidence type="ECO:0000259" key="9">
    <source>
        <dbReference type="PROSITE" id="PS50011"/>
    </source>
</evidence>
<name>G0WCH2_NAUDC</name>
<dbReference type="GeneID" id="11496821"/>
<sequence>MDLRVGRKYRLGRKIGAGSFGDIYHGTNLLSGEEIAIKVESVRTKHPQLEYESRVYRYISGGIGIPIIRWFGREGEFNAMILDLLGPSLEDLFNYCRRSFSFKTIIMLALQMLSRIQYVHGRSFIHRDIKPDNFLMGTTHHQNNIVHIIDFGLSKKYRDFHSHKHIPYRENKSLTGTARYASISTHMGIEQSRRDDLESLGYILIYFAKGSLPWQGLRATTKKQKYHLILEKKLTTSIERLCSGLPVQFAQYIEYCRTLKFEQRPDYSYLSGLFKGLATSLDYHIDHLFDWTFLRYTRIMLQKQSEMLTGPGLPEETRNKYRIETQYRSPNSSIPSSLCSGSQEKKKEEKTINRNYYGNNYESTGNKTAILSFENIKRLTMKKFSSNFHYYILGETHNPSPNEIKSQTTFNSNLECRIPNEITQYMDMELERARCRRTEHLRKLEKQKQREEEQEKRMEREQEQEQEPEQEQEQEILRLTSEQREKLSALKLDPKPILKETSMKEALEEEGDGDIAGQKNIAEQGKVFEEHHQLNNKNGKHRNGHDVPRCKERISPCAPALPPRQSTMTTGLGQKYGHEQIEGPLWL</sequence>
<evidence type="ECO:0000256" key="3">
    <source>
        <dbReference type="ARBA" id="ARBA00022679"/>
    </source>
</evidence>
<accession>G0WCH2</accession>
<reference evidence="10 11" key="1">
    <citation type="journal article" date="2011" name="Proc. Natl. Acad. Sci. U.S.A.">
        <title>Evolutionary erosion of yeast sex chromosomes by mating-type switching accidents.</title>
        <authorList>
            <person name="Gordon J.L."/>
            <person name="Armisen D."/>
            <person name="Proux-Wera E."/>
            <person name="Oheigeartaigh S.S."/>
            <person name="Byrne K.P."/>
            <person name="Wolfe K.H."/>
        </authorList>
    </citation>
    <scope>NUCLEOTIDE SEQUENCE [LARGE SCALE GENOMIC DNA]</scope>
    <source>
        <strain evidence="11">ATCC 10597 / BCRC 20456 / CBS 421 / NBRC 0211 / NRRL Y-12639</strain>
    </source>
</reference>
<dbReference type="HOGENOM" id="CLU_019279_2_7_1"/>
<keyword evidence="5" id="KW-0418">Kinase</keyword>
<dbReference type="EC" id="2.7.11.1" evidence="1"/>
<dbReference type="KEGG" id="ndi:NDAI_0F01640"/>
<dbReference type="SUPFAM" id="SSF56112">
    <property type="entry name" value="Protein kinase-like (PK-like)"/>
    <property type="match status" value="1"/>
</dbReference>
<evidence type="ECO:0000256" key="1">
    <source>
        <dbReference type="ARBA" id="ARBA00012513"/>
    </source>
</evidence>
<dbReference type="Pfam" id="PF00069">
    <property type="entry name" value="Pkinase"/>
    <property type="match status" value="1"/>
</dbReference>
<evidence type="ECO:0000313" key="11">
    <source>
        <dbReference type="Proteomes" id="UP000000689"/>
    </source>
</evidence>
<evidence type="ECO:0000313" key="10">
    <source>
        <dbReference type="EMBL" id="CCD25483.1"/>
    </source>
</evidence>
<feature type="region of interest" description="Disordered" evidence="8">
    <location>
        <begin position="536"/>
        <end position="587"/>
    </location>
</feature>
<evidence type="ECO:0000256" key="5">
    <source>
        <dbReference type="ARBA" id="ARBA00022777"/>
    </source>
</evidence>
<dbReference type="GO" id="GO:0004674">
    <property type="term" value="F:protein serine/threonine kinase activity"/>
    <property type="evidence" value="ECO:0007669"/>
    <property type="project" value="UniProtKB-KW"/>
</dbReference>
<dbReference type="PROSITE" id="PS50011">
    <property type="entry name" value="PROTEIN_KINASE_DOM"/>
    <property type="match status" value="1"/>
</dbReference>
<feature type="region of interest" description="Disordered" evidence="8">
    <location>
        <begin position="443"/>
        <end position="473"/>
    </location>
</feature>
<dbReference type="FunFam" id="3.30.200.20:FF:000538">
    <property type="entry name" value="Putative Casein kinase I"/>
    <property type="match status" value="1"/>
</dbReference>
<keyword evidence="11" id="KW-1185">Reference proteome</keyword>
<feature type="compositionally biased region" description="Acidic residues" evidence="8">
    <location>
        <begin position="464"/>
        <end position="473"/>
    </location>
</feature>
<evidence type="ECO:0000256" key="4">
    <source>
        <dbReference type="ARBA" id="ARBA00022741"/>
    </source>
</evidence>
<dbReference type="EMBL" id="HE580272">
    <property type="protein sequence ID" value="CCD25483.1"/>
    <property type="molecule type" value="Genomic_DNA"/>
</dbReference>
<feature type="compositionally biased region" description="Basic and acidic residues" evidence="8">
    <location>
        <begin position="544"/>
        <end position="554"/>
    </location>
</feature>
<dbReference type="PROSITE" id="PS00108">
    <property type="entry name" value="PROTEIN_KINASE_ST"/>
    <property type="match status" value="1"/>
</dbReference>
<dbReference type="STRING" id="1071378.G0WCH2"/>
<dbReference type="Proteomes" id="UP000000689">
    <property type="component" value="Chromosome 6"/>
</dbReference>
<gene>
    <name evidence="10" type="primary">NDAI0F01640</name>
    <name evidence="10" type="ordered locus">NDAI_0F01640</name>
</gene>
<evidence type="ECO:0000256" key="6">
    <source>
        <dbReference type="ARBA" id="ARBA00022840"/>
    </source>
</evidence>
<dbReference type="AlphaFoldDB" id="G0WCH2"/>
<dbReference type="InterPro" id="IPR011009">
    <property type="entry name" value="Kinase-like_dom_sf"/>
</dbReference>
<dbReference type="SMART" id="SM00220">
    <property type="entry name" value="S_TKc"/>
    <property type="match status" value="1"/>
</dbReference>
<dbReference type="InterPro" id="IPR017441">
    <property type="entry name" value="Protein_kinase_ATP_BS"/>
</dbReference>
<feature type="binding site" evidence="7">
    <location>
        <position position="38"/>
    </location>
    <ligand>
        <name>ATP</name>
        <dbReference type="ChEBI" id="CHEBI:30616"/>
    </ligand>
</feature>
<keyword evidence="3" id="KW-0808">Transferase</keyword>
<dbReference type="PANTHER" id="PTHR11909">
    <property type="entry name" value="CASEIN KINASE-RELATED"/>
    <property type="match status" value="1"/>
</dbReference>
<dbReference type="InterPro" id="IPR000719">
    <property type="entry name" value="Prot_kinase_dom"/>
</dbReference>
<evidence type="ECO:0000256" key="2">
    <source>
        <dbReference type="ARBA" id="ARBA00022527"/>
    </source>
</evidence>
<feature type="compositionally biased region" description="Basic and acidic residues" evidence="8">
    <location>
        <begin position="443"/>
        <end position="463"/>
    </location>
</feature>
<evidence type="ECO:0000256" key="7">
    <source>
        <dbReference type="PROSITE-ProRule" id="PRU10141"/>
    </source>
</evidence>
<dbReference type="eggNOG" id="KOG1164">
    <property type="taxonomic scope" value="Eukaryota"/>
</dbReference>
<evidence type="ECO:0000256" key="8">
    <source>
        <dbReference type="SAM" id="MobiDB-lite"/>
    </source>
</evidence>
<organism evidence="10 11">
    <name type="scientific">Naumovozyma dairenensis (strain ATCC 10597 / BCRC 20456 / CBS 421 / NBRC 0211 / NRRL Y-12639)</name>
    <name type="common">Saccharomyces dairenensis</name>
    <dbReference type="NCBI Taxonomy" id="1071378"/>
    <lineage>
        <taxon>Eukaryota</taxon>
        <taxon>Fungi</taxon>
        <taxon>Dikarya</taxon>
        <taxon>Ascomycota</taxon>
        <taxon>Saccharomycotina</taxon>
        <taxon>Saccharomycetes</taxon>
        <taxon>Saccharomycetales</taxon>
        <taxon>Saccharomycetaceae</taxon>
        <taxon>Naumovozyma</taxon>
    </lineage>
</organism>
<dbReference type="RefSeq" id="XP_003670726.1">
    <property type="nucleotide sequence ID" value="XM_003670678.1"/>
</dbReference>
<keyword evidence="6 7" id="KW-0067">ATP-binding</keyword>
<dbReference type="Gene3D" id="1.10.510.10">
    <property type="entry name" value="Transferase(Phosphotransferase) domain 1"/>
    <property type="match status" value="1"/>
</dbReference>
<feature type="domain" description="Protein kinase" evidence="9">
    <location>
        <begin position="9"/>
        <end position="274"/>
    </location>
</feature>
<dbReference type="InterPro" id="IPR050235">
    <property type="entry name" value="CK1_Ser-Thr_kinase"/>
</dbReference>
<keyword evidence="2" id="KW-0723">Serine/threonine-protein kinase</keyword>
<protein>
    <recommendedName>
        <fullName evidence="1">non-specific serine/threonine protein kinase</fullName>
        <ecNumber evidence="1">2.7.11.1</ecNumber>
    </recommendedName>
</protein>
<dbReference type="OrthoDB" id="5800476at2759"/>
<keyword evidence="4 7" id="KW-0547">Nucleotide-binding</keyword>
<dbReference type="GO" id="GO:0005524">
    <property type="term" value="F:ATP binding"/>
    <property type="evidence" value="ECO:0007669"/>
    <property type="project" value="UniProtKB-UniRule"/>
</dbReference>